<feature type="domain" description="FAD dependent oxidoreductase" evidence="2">
    <location>
        <begin position="3"/>
        <end position="313"/>
    </location>
</feature>
<dbReference type="SUPFAM" id="SSF51971">
    <property type="entry name" value="Nucleotide-binding domain"/>
    <property type="match status" value="1"/>
</dbReference>
<dbReference type="EMBL" id="WQLB01000002">
    <property type="protein sequence ID" value="MVN85459.1"/>
    <property type="molecule type" value="Genomic_DNA"/>
</dbReference>
<dbReference type="Gene3D" id="3.30.9.10">
    <property type="entry name" value="D-Amino Acid Oxidase, subunit A, domain 2"/>
    <property type="match status" value="1"/>
</dbReference>
<evidence type="ECO:0000256" key="1">
    <source>
        <dbReference type="ARBA" id="ARBA00023002"/>
    </source>
</evidence>
<dbReference type="InterPro" id="IPR006076">
    <property type="entry name" value="FAD-dep_OxRdtase"/>
</dbReference>
<protein>
    <submittedName>
        <fullName evidence="3">FAD-dependent oxidoreductase</fullName>
    </submittedName>
</protein>
<evidence type="ECO:0000313" key="3">
    <source>
        <dbReference type="EMBL" id="MVN85459.1"/>
    </source>
</evidence>
<comment type="caution">
    <text evidence="3">The sequence shown here is derived from an EMBL/GenBank/DDBJ whole genome shotgun (WGS) entry which is preliminary data.</text>
</comment>
<keyword evidence="4" id="KW-1185">Reference proteome</keyword>
<reference evidence="3 4" key="1">
    <citation type="submission" date="2019-12" db="EMBL/GenBank/DDBJ databases">
        <title>Deinococcus sp. HMF7620 Genome sequencing and assembly.</title>
        <authorList>
            <person name="Kang H."/>
            <person name="Kim H."/>
            <person name="Joh K."/>
        </authorList>
    </citation>
    <scope>NUCLEOTIDE SEQUENCE [LARGE SCALE GENOMIC DNA]</scope>
    <source>
        <strain evidence="3 4">HMF7620</strain>
    </source>
</reference>
<dbReference type="AlphaFoldDB" id="A0A7C9M6D1"/>
<keyword evidence="1" id="KW-0560">Oxidoreductase</keyword>
<dbReference type="Pfam" id="PF01266">
    <property type="entry name" value="DAO"/>
    <property type="match status" value="1"/>
</dbReference>
<evidence type="ECO:0000259" key="2">
    <source>
        <dbReference type="Pfam" id="PF01266"/>
    </source>
</evidence>
<dbReference type="PANTHER" id="PTHR13847:SF289">
    <property type="entry name" value="GLYCINE OXIDASE"/>
    <property type="match status" value="1"/>
</dbReference>
<dbReference type="InterPro" id="IPR036188">
    <property type="entry name" value="FAD/NAD-bd_sf"/>
</dbReference>
<dbReference type="PANTHER" id="PTHR13847">
    <property type="entry name" value="SARCOSINE DEHYDROGENASE-RELATED"/>
    <property type="match status" value="1"/>
</dbReference>
<organism evidence="3 4">
    <name type="scientific">Deinococcus arboris</name>
    <dbReference type="NCBI Taxonomy" id="2682977"/>
    <lineage>
        <taxon>Bacteria</taxon>
        <taxon>Thermotogati</taxon>
        <taxon>Deinococcota</taxon>
        <taxon>Deinococci</taxon>
        <taxon>Deinococcales</taxon>
        <taxon>Deinococcaceae</taxon>
        <taxon>Deinococcus</taxon>
    </lineage>
</organism>
<sequence>MNIAVIGAGIAGASAAYCLARGGASVTVVDAGAHTASQVPSALVNPVRGQSGGVDPQALAGMGFTWGLVRDLEAQGFAVPHGQSGVLRPVPDDKARARFERNLPPDLARAWFRPEDSPQPLAPGWAHVLSLPDGGWLDGRALTAALLAASGARVVQDRASGWNAQEIHCPRAGRLKADAVVFCGGSAGVAWAGEAATHRMGTLLTLDRAVTQTPVSFGAYLAPAREGGVLGATFETPAPTWHPEALPLSSLGWLLGKGLRLTDLRGAQVTGRWTGSRLSGLTTGQQPDGTWRLTGLGSKGFLLGPLLAQDLAAQLLASRAG</sequence>
<dbReference type="Proteomes" id="UP000483286">
    <property type="component" value="Unassembled WGS sequence"/>
</dbReference>
<name>A0A7C9M6D1_9DEIO</name>
<evidence type="ECO:0000313" key="4">
    <source>
        <dbReference type="Proteomes" id="UP000483286"/>
    </source>
</evidence>
<proteinExistence type="predicted"/>
<accession>A0A7C9M6D1</accession>
<gene>
    <name evidence="3" type="ORF">GO986_01605</name>
</gene>
<dbReference type="Gene3D" id="3.50.50.60">
    <property type="entry name" value="FAD/NAD(P)-binding domain"/>
    <property type="match status" value="1"/>
</dbReference>
<dbReference type="GO" id="GO:0016491">
    <property type="term" value="F:oxidoreductase activity"/>
    <property type="evidence" value="ECO:0007669"/>
    <property type="project" value="UniProtKB-KW"/>
</dbReference>
<dbReference type="GO" id="GO:0005737">
    <property type="term" value="C:cytoplasm"/>
    <property type="evidence" value="ECO:0007669"/>
    <property type="project" value="TreeGrafter"/>
</dbReference>
<dbReference type="RefSeq" id="WP_157457486.1">
    <property type="nucleotide sequence ID" value="NZ_WQLB01000002.1"/>
</dbReference>